<gene>
    <name evidence="3" type="ORF">FA13DRAFT_229107</name>
</gene>
<name>A0A4Y7TF91_COPMI</name>
<dbReference type="EMBL" id="QPFP01000014">
    <property type="protein sequence ID" value="TEB32836.1"/>
    <property type="molecule type" value="Genomic_DNA"/>
</dbReference>
<organism evidence="3 4">
    <name type="scientific">Coprinellus micaceus</name>
    <name type="common">Glistening ink-cap mushroom</name>
    <name type="synonym">Coprinus micaceus</name>
    <dbReference type="NCBI Taxonomy" id="71717"/>
    <lineage>
        <taxon>Eukaryota</taxon>
        <taxon>Fungi</taxon>
        <taxon>Dikarya</taxon>
        <taxon>Basidiomycota</taxon>
        <taxon>Agaricomycotina</taxon>
        <taxon>Agaricomycetes</taxon>
        <taxon>Agaricomycetidae</taxon>
        <taxon>Agaricales</taxon>
        <taxon>Agaricineae</taxon>
        <taxon>Psathyrellaceae</taxon>
        <taxon>Coprinellus</taxon>
    </lineage>
</organism>
<comment type="caution">
    <text evidence="3">The sequence shown here is derived from an EMBL/GenBank/DDBJ whole genome shotgun (WGS) entry which is preliminary data.</text>
</comment>
<keyword evidence="4" id="KW-1185">Reference proteome</keyword>
<accession>A0A4Y7TF91</accession>
<evidence type="ECO:0000313" key="3">
    <source>
        <dbReference type="EMBL" id="TEB32836.1"/>
    </source>
</evidence>
<evidence type="ECO:0000313" key="4">
    <source>
        <dbReference type="Proteomes" id="UP000298030"/>
    </source>
</evidence>
<protein>
    <recommendedName>
        <fullName evidence="2">Nephrocystin 3-like N-terminal domain-containing protein</fullName>
    </recommendedName>
</protein>
<dbReference type="STRING" id="71717.A0A4Y7TF91"/>
<sequence length="224" mass="25067">MSPIPNTLQASGGQLNAFASAQDVHFNDLNFTQAQNVHYNYARPLDLFQLLNPLPDASHTRDRRTSPPDSQCLAGTRRDVRAQLDGWVRHGTITRDPTNHQGQDQVVHPICWMYGSFGCGKSAIAQTMAEWYAEKGRLAASFFFFRGAGRRSTVDGFVTTLAHQIAANVPGTRKFIEEAITKDPHVGHSSRSLHSQIRSLVYMPLIQGMKATKNPWNDSYPHRH</sequence>
<dbReference type="OrthoDB" id="2683869at2759"/>
<proteinExistence type="predicted"/>
<reference evidence="3 4" key="1">
    <citation type="journal article" date="2019" name="Nat. Ecol. Evol.">
        <title>Megaphylogeny resolves global patterns of mushroom evolution.</title>
        <authorList>
            <person name="Varga T."/>
            <person name="Krizsan K."/>
            <person name="Foldi C."/>
            <person name="Dima B."/>
            <person name="Sanchez-Garcia M."/>
            <person name="Sanchez-Ramirez S."/>
            <person name="Szollosi G.J."/>
            <person name="Szarkandi J.G."/>
            <person name="Papp V."/>
            <person name="Albert L."/>
            <person name="Andreopoulos W."/>
            <person name="Angelini C."/>
            <person name="Antonin V."/>
            <person name="Barry K.W."/>
            <person name="Bougher N.L."/>
            <person name="Buchanan P."/>
            <person name="Buyck B."/>
            <person name="Bense V."/>
            <person name="Catcheside P."/>
            <person name="Chovatia M."/>
            <person name="Cooper J."/>
            <person name="Damon W."/>
            <person name="Desjardin D."/>
            <person name="Finy P."/>
            <person name="Geml J."/>
            <person name="Haridas S."/>
            <person name="Hughes K."/>
            <person name="Justo A."/>
            <person name="Karasinski D."/>
            <person name="Kautmanova I."/>
            <person name="Kiss B."/>
            <person name="Kocsube S."/>
            <person name="Kotiranta H."/>
            <person name="LaButti K.M."/>
            <person name="Lechner B.E."/>
            <person name="Liimatainen K."/>
            <person name="Lipzen A."/>
            <person name="Lukacs Z."/>
            <person name="Mihaltcheva S."/>
            <person name="Morgado L.N."/>
            <person name="Niskanen T."/>
            <person name="Noordeloos M.E."/>
            <person name="Ohm R.A."/>
            <person name="Ortiz-Santana B."/>
            <person name="Ovrebo C."/>
            <person name="Racz N."/>
            <person name="Riley R."/>
            <person name="Savchenko A."/>
            <person name="Shiryaev A."/>
            <person name="Soop K."/>
            <person name="Spirin V."/>
            <person name="Szebenyi C."/>
            <person name="Tomsovsky M."/>
            <person name="Tulloss R.E."/>
            <person name="Uehling J."/>
            <person name="Grigoriev I.V."/>
            <person name="Vagvolgyi C."/>
            <person name="Papp T."/>
            <person name="Martin F.M."/>
            <person name="Miettinen O."/>
            <person name="Hibbett D.S."/>
            <person name="Nagy L.G."/>
        </authorList>
    </citation>
    <scope>NUCLEOTIDE SEQUENCE [LARGE SCALE GENOMIC DNA]</scope>
    <source>
        <strain evidence="3 4">FP101781</strain>
    </source>
</reference>
<keyword evidence="1" id="KW-0677">Repeat</keyword>
<dbReference type="Proteomes" id="UP000298030">
    <property type="component" value="Unassembled WGS sequence"/>
</dbReference>
<dbReference type="AlphaFoldDB" id="A0A4Y7TF91"/>
<evidence type="ECO:0000256" key="1">
    <source>
        <dbReference type="ARBA" id="ARBA00022737"/>
    </source>
</evidence>
<dbReference type="InterPro" id="IPR056884">
    <property type="entry name" value="NPHP3-like_N"/>
</dbReference>
<evidence type="ECO:0000259" key="2">
    <source>
        <dbReference type="Pfam" id="PF24883"/>
    </source>
</evidence>
<dbReference type="Pfam" id="PF24883">
    <property type="entry name" value="NPHP3_N"/>
    <property type="match status" value="1"/>
</dbReference>
<feature type="domain" description="Nephrocystin 3-like N-terminal" evidence="2">
    <location>
        <begin position="106"/>
        <end position="201"/>
    </location>
</feature>